<dbReference type="InterPro" id="IPR037026">
    <property type="entry name" value="Vgr_OB-fold_dom_sf"/>
</dbReference>
<accession>A0A8S5S5E2</accession>
<dbReference type="Gene3D" id="2.40.50.230">
    <property type="entry name" value="Gp5 N-terminal domain"/>
    <property type="match status" value="1"/>
</dbReference>
<proteinExistence type="predicted"/>
<organism evidence="1">
    <name type="scientific">Caudovirales sp. ctaix4</name>
    <dbReference type="NCBI Taxonomy" id="2827635"/>
    <lineage>
        <taxon>Viruses</taxon>
        <taxon>Duplodnaviria</taxon>
        <taxon>Heunggongvirae</taxon>
        <taxon>Uroviricota</taxon>
        <taxon>Caudoviricetes</taxon>
    </lineage>
</organism>
<evidence type="ECO:0000313" key="1">
    <source>
        <dbReference type="EMBL" id="DAF46161.1"/>
    </source>
</evidence>
<sequence>MRVHLISWKGEEMAEKLIRIGKISKIDYETGMAEVTYPDMDNSVTALFPIVNLNEEYKMPEIGEEVLVLHLSNGAASGLILGPFWNEANKPAVNGKNVFRKEFSKSQGTAYIQYKDGTVELRGPAIRHVCNSGSYTAAQVLKLFERVSTLEKNYGALAKRVEALESRV</sequence>
<dbReference type="EMBL" id="BK032533">
    <property type="protein sequence ID" value="DAF46161.1"/>
    <property type="molecule type" value="Genomic_DNA"/>
</dbReference>
<reference evidence="1" key="1">
    <citation type="journal article" date="2021" name="Proc. Natl. Acad. Sci. U.S.A.">
        <title>A Catalog of Tens of Thousands of Viruses from Human Metagenomes Reveals Hidden Associations with Chronic Diseases.</title>
        <authorList>
            <person name="Tisza M.J."/>
            <person name="Buck C.B."/>
        </authorList>
    </citation>
    <scope>NUCLEOTIDE SEQUENCE</scope>
    <source>
        <strain evidence="1">Ctaix4</strain>
    </source>
</reference>
<name>A0A8S5S5E2_9CAUD</name>
<protein>
    <submittedName>
        <fullName evidence="1">Baseplate assembly protein</fullName>
    </submittedName>
</protein>